<evidence type="ECO:0000313" key="4">
    <source>
        <dbReference type="EMBL" id="PIN24506.1"/>
    </source>
</evidence>
<proteinExistence type="predicted"/>
<comment type="caution">
    <text evidence="4">The sequence shown here is derived from an EMBL/GenBank/DDBJ whole genome shotgun (WGS) entry which is preliminary data.</text>
</comment>
<feature type="region of interest" description="Disordered" evidence="1">
    <location>
        <begin position="64"/>
        <end position="86"/>
    </location>
</feature>
<organism evidence="4 5">
    <name type="scientific">Handroanthus impetiginosus</name>
    <dbReference type="NCBI Taxonomy" id="429701"/>
    <lineage>
        <taxon>Eukaryota</taxon>
        <taxon>Viridiplantae</taxon>
        <taxon>Streptophyta</taxon>
        <taxon>Embryophyta</taxon>
        <taxon>Tracheophyta</taxon>
        <taxon>Spermatophyta</taxon>
        <taxon>Magnoliopsida</taxon>
        <taxon>eudicotyledons</taxon>
        <taxon>Gunneridae</taxon>
        <taxon>Pentapetalae</taxon>
        <taxon>asterids</taxon>
        <taxon>lamiids</taxon>
        <taxon>Lamiales</taxon>
        <taxon>Bignoniaceae</taxon>
        <taxon>Crescentiina</taxon>
        <taxon>Tabebuia alliance</taxon>
        <taxon>Handroanthus</taxon>
    </lineage>
</organism>
<name>A0A2G9I418_9LAMI</name>
<feature type="compositionally biased region" description="Polar residues" evidence="1">
    <location>
        <begin position="73"/>
        <end position="86"/>
    </location>
</feature>
<sequence>MEKLQFIPDNYHKRHFLYFLVFPFGFSSFFLLQIVTYTLPHTYFINCGSSSSVSVSTQTFISDESSHDGYKLSSGNSKAVEESTSGNSKGVDELYRTARIFRQSSSHEFDISENGTYVVRFHFFHFSSLGNLSDAHFNILAYGSPILSNFTVKNSSSSDSLPTQEFFLPVHVGKLRIDFVHFDENSLAFANAIEVFLAPPDFIPDSSVHLIQVRVSSIL</sequence>
<feature type="domain" description="Malectin" evidence="3">
    <location>
        <begin position="42"/>
        <end position="180"/>
    </location>
</feature>
<evidence type="ECO:0000259" key="3">
    <source>
        <dbReference type="Pfam" id="PF11721"/>
    </source>
</evidence>
<dbReference type="InterPro" id="IPR045272">
    <property type="entry name" value="ANXUR1/2-like"/>
</dbReference>
<reference evidence="5" key="1">
    <citation type="journal article" date="2018" name="Gigascience">
        <title>Genome assembly of the Pink Ipe (Handroanthus impetiginosus, Bignoniaceae), a highly valued, ecologically keystone Neotropical timber forest tree.</title>
        <authorList>
            <person name="Silva-Junior O.B."/>
            <person name="Grattapaglia D."/>
            <person name="Novaes E."/>
            <person name="Collevatti R.G."/>
        </authorList>
    </citation>
    <scope>NUCLEOTIDE SEQUENCE [LARGE SCALE GENOMIC DNA]</scope>
    <source>
        <strain evidence="5">cv. UFG-1</strain>
    </source>
</reference>
<dbReference type="EC" id="2.7.11.1" evidence="4"/>
<dbReference type="PANTHER" id="PTHR34590">
    <property type="entry name" value="OS03G0124300 PROTEIN-RELATED"/>
    <property type="match status" value="1"/>
</dbReference>
<dbReference type="STRING" id="429701.A0A2G9I418"/>
<dbReference type="EMBL" id="NKXS01000404">
    <property type="protein sequence ID" value="PIN24506.1"/>
    <property type="molecule type" value="Genomic_DNA"/>
</dbReference>
<dbReference type="GO" id="GO:0004714">
    <property type="term" value="F:transmembrane receptor protein tyrosine kinase activity"/>
    <property type="evidence" value="ECO:0007669"/>
    <property type="project" value="InterPro"/>
</dbReference>
<keyword evidence="4" id="KW-0808">Transferase</keyword>
<accession>A0A2G9I418</accession>
<dbReference type="AlphaFoldDB" id="A0A2G9I418"/>
<dbReference type="Pfam" id="PF11721">
    <property type="entry name" value="Malectin"/>
    <property type="match status" value="1"/>
</dbReference>
<evidence type="ECO:0000256" key="1">
    <source>
        <dbReference type="SAM" id="MobiDB-lite"/>
    </source>
</evidence>
<dbReference type="PANTHER" id="PTHR34590:SF12">
    <property type="entry name" value="CARBOHYDRATE-BINDING PROTEIN OF THE ER PROTEIN"/>
    <property type="match status" value="1"/>
</dbReference>
<dbReference type="Gene3D" id="2.60.120.430">
    <property type="entry name" value="Galactose-binding lectin"/>
    <property type="match status" value="1"/>
</dbReference>
<keyword evidence="4" id="KW-0418">Kinase</keyword>
<keyword evidence="5" id="KW-1185">Reference proteome</keyword>
<dbReference type="OrthoDB" id="1928639at2759"/>
<keyword evidence="2" id="KW-0472">Membrane</keyword>
<dbReference type="GO" id="GO:0004674">
    <property type="term" value="F:protein serine/threonine kinase activity"/>
    <property type="evidence" value="ECO:0007669"/>
    <property type="project" value="UniProtKB-KW"/>
</dbReference>
<dbReference type="InterPro" id="IPR021720">
    <property type="entry name" value="Malectin_dom"/>
</dbReference>
<evidence type="ECO:0000313" key="5">
    <source>
        <dbReference type="Proteomes" id="UP000231279"/>
    </source>
</evidence>
<keyword evidence="4" id="KW-0723">Serine/threonine-protein kinase</keyword>
<feature type="transmembrane region" description="Helical" evidence="2">
    <location>
        <begin position="16"/>
        <end position="39"/>
    </location>
</feature>
<protein>
    <submittedName>
        <fullName evidence="4">Non-specific serine/threonine protein kinase</fullName>
        <ecNumber evidence="4">2.7.11.1</ecNumber>
    </submittedName>
</protein>
<evidence type="ECO:0000256" key="2">
    <source>
        <dbReference type="SAM" id="Phobius"/>
    </source>
</evidence>
<keyword evidence="2" id="KW-1133">Transmembrane helix</keyword>
<dbReference type="Proteomes" id="UP000231279">
    <property type="component" value="Unassembled WGS sequence"/>
</dbReference>
<keyword evidence="2" id="KW-0812">Transmembrane</keyword>
<gene>
    <name evidence="4" type="ORF">CDL12_02763</name>
</gene>